<dbReference type="Proteomes" id="UP000293865">
    <property type="component" value="Unassembled WGS sequence"/>
</dbReference>
<comment type="caution">
    <text evidence="2">The sequence shown here is derived from an EMBL/GenBank/DDBJ whole genome shotgun (WGS) entry which is preliminary data.</text>
</comment>
<dbReference type="InterPro" id="IPR016888">
    <property type="entry name" value="UCP028498"/>
</dbReference>
<sequence>MRPTRSRPPSTTRCVRSTGGRRHRSPRCSPRSRTARRSAWCRSAARCSPPVRWRLAHARSPVAITCKAPARDCFTGRMAEHDELFDYLRSTDTVHIVTTTRDGRTIPTPIWAVAVDDAIYVRSAYGPDAKWYRRATTNGGVAFDTPAGARAVTIEEPNDAELEARVDDALQEKYAAEPASVAEMLTPLARGTTQRVTPAP</sequence>
<name>A0A4Q2L0X4_9MICO</name>
<dbReference type="SUPFAM" id="SSF50475">
    <property type="entry name" value="FMN-binding split barrel"/>
    <property type="match status" value="1"/>
</dbReference>
<proteinExistence type="predicted"/>
<dbReference type="Gene3D" id="2.30.110.10">
    <property type="entry name" value="Electron Transport, Fmn-binding Protein, Chain A"/>
    <property type="match status" value="1"/>
</dbReference>
<feature type="compositionally biased region" description="Low complexity" evidence="1">
    <location>
        <begin position="1"/>
        <end position="18"/>
    </location>
</feature>
<feature type="region of interest" description="Disordered" evidence="1">
    <location>
        <begin position="1"/>
        <end position="31"/>
    </location>
</feature>
<evidence type="ECO:0000313" key="2">
    <source>
        <dbReference type="EMBL" id="RXZ71685.1"/>
    </source>
</evidence>
<dbReference type="InterPro" id="IPR012349">
    <property type="entry name" value="Split_barrel_FMN-bd"/>
</dbReference>
<dbReference type="AlphaFoldDB" id="A0A4Q2L0X4"/>
<evidence type="ECO:0000313" key="3">
    <source>
        <dbReference type="Proteomes" id="UP000293865"/>
    </source>
</evidence>
<dbReference type="Pfam" id="PF10012">
    <property type="entry name" value="DUF2255"/>
    <property type="match status" value="1"/>
</dbReference>
<reference evidence="2 3" key="1">
    <citation type="submission" date="2019-01" db="EMBL/GenBank/DDBJ databases">
        <title>Agromyces.</title>
        <authorList>
            <person name="Li J."/>
        </authorList>
    </citation>
    <scope>NUCLEOTIDE SEQUENCE [LARGE SCALE GENOMIC DNA]</scope>
    <source>
        <strain evidence="2 3">DSM 15934</strain>
    </source>
</reference>
<protein>
    <submittedName>
        <fullName evidence="2">DUF2255 family protein</fullName>
    </submittedName>
</protein>
<dbReference type="EMBL" id="SDPN01000010">
    <property type="protein sequence ID" value="RXZ71685.1"/>
    <property type="molecule type" value="Genomic_DNA"/>
</dbReference>
<evidence type="ECO:0000256" key="1">
    <source>
        <dbReference type="SAM" id="MobiDB-lite"/>
    </source>
</evidence>
<dbReference type="OrthoDB" id="162563at2"/>
<keyword evidence="3" id="KW-1185">Reference proteome</keyword>
<gene>
    <name evidence="2" type="ORF">ESP51_07245</name>
</gene>
<accession>A0A4Q2L0X4</accession>
<organism evidence="2 3">
    <name type="scientific">Agromyces albus</name>
    <dbReference type="NCBI Taxonomy" id="205332"/>
    <lineage>
        <taxon>Bacteria</taxon>
        <taxon>Bacillati</taxon>
        <taxon>Actinomycetota</taxon>
        <taxon>Actinomycetes</taxon>
        <taxon>Micrococcales</taxon>
        <taxon>Microbacteriaceae</taxon>
        <taxon>Agromyces</taxon>
    </lineage>
</organism>